<name>A0A8S5SI37_9CAUD</name>
<evidence type="ECO:0000313" key="1">
    <source>
        <dbReference type="EMBL" id="DAF50319.1"/>
    </source>
</evidence>
<organism evidence="1">
    <name type="scientific">Siphoviridae sp. ctBCr48</name>
    <dbReference type="NCBI Taxonomy" id="2827802"/>
    <lineage>
        <taxon>Viruses</taxon>
        <taxon>Duplodnaviria</taxon>
        <taxon>Heunggongvirae</taxon>
        <taxon>Uroviricota</taxon>
        <taxon>Caudoviricetes</taxon>
    </lineage>
</organism>
<sequence>MWHRRSEYPLPTLHDGAEIMIALELHPYYGYDLAFPEQCCIAVWDGLNEEFYEKITKQYIRDEDIIAWWEDKE</sequence>
<reference evidence="1" key="1">
    <citation type="journal article" date="2021" name="Proc. Natl. Acad. Sci. U.S.A.">
        <title>A Catalog of Tens of Thousands of Viruses from Human Metagenomes Reveals Hidden Associations with Chronic Diseases.</title>
        <authorList>
            <person name="Tisza M.J."/>
            <person name="Buck C.B."/>
        </authorList>
    </citation>
    <scope>NUCLEOTIDE SEQUENCE</scope>
    <source>
        <strain evidence="1">CtBCr48</strain>
    </source>
</reference>
<proteinExistence type="predicted"/>
<dbReference type="EMBL" id="BK032595">
    <property type="protein sequence ID" value="DAF50319.1"/>
    <property type="molecule type" value="Genomic_DNA"/>
</dbReference>
<protein>
    <submittedName>
        <fullName evidence="1">Uncharacterized protein</fullName>
    </submittedName>
</protein>
<accession>A0A8S5SI37</accession>